<organism evidence="2 3">
    <name type="scientific">Jatrophihabitans cynanchi</name>
    <dbReference type="NCBI Taxonomy" id="2944128"/>
    <lineage>
        <taxon>Bacteria</taxon>
        <taxon>Bacillati</taxon>
        <taxon>Actinomycetota</taxon>
        <taxon>Actinomycetes</taxon>
        <taxon>Jatrophihabitantales</taxon>
        <taxon>Jatrophihabitantaceae</taxon>
        <taxon>Jatrophihabitans</taxon>
    </lineage>
</organism>
<dbReference type="RefSeq" id="WP_269441708.1">
    <property type="nucleotide sequence ID" value="NZ_CP097463.1"/>
</dbReference>
<dbReference type="InterPro" id="IPR036390">
    <property type="entry name" value="WH_DNA-bd_sf"/>
</dbReference>
<keyword evidence="3" id="KW-1185">Reference proteome</keyword>
<evidence type="ECO:0000313" key="3">
    <source>
        <dbReference type="Proteomes" id="UP001164693"/>
    </source>
</evidence>
<dbReference type="PANTHER" id="PTHR33164">
    <property type="entry name" value="TRANSCRIPTIONAL REGULATOR, MARR FAMILY"/>
    <property type="match status" value="1"/>
</dbReference>
<dbReference type="Pfam" id="PF12802">
    <property type="entry name" value="MarR_2"/>
    <property type="match status" value="1"/>
</dbReference>
<dbReference type="InterPro" id="IPR036388">
    <property type="entry name" value="WH-like_DNA-bd_sf"/>
</dbReference>
<reference evidence="2" key="1">
    <citation type="submission" date="2022-05" db="EMBL/GenBank/DDBJ databases">
        <title>Jatrophihabitans sp. SB3-54 whole genome sequence.</title>
        <authorList>
            <person name="Suh M.K."/>
            <person name="Eom M.K."/>
            <person name="Kim J.S."/>
            <person name="Kim H.S."/>
            <person name="Do H.E."/>
            <person name="Shin Y.K."/>
            <person name="Lee J.-S."/>
        </authorList>
    </citation>
    <scope>NUCLEOTIDE SEQUENCE</scope>
    <source>
        <strain evidence="2">SB3-54</strain>
    </source>
</reference>
<dbReference type="SUPFAM" id="SSF46785">
    <property type="entry name" value="Winged helix' DNA-binding domain"/>
    <property type="match status" value="1"/>
</dbReference>
<gene>
    <name evidence="2" type="ORF">M6B22_11620</name>
</gene>
<dbReference type="SMART" id="SM00347">
    <property type="entry name" value="HTH_MARR"/>
    <property type="match status" value="1"/>
</dbReference>
<accession>A0ABY7JT46</accession>
<proteinExistence type="predicted"/>
<dbReference type="InterPro" id="IPR039422">
    <property type="entry name" value="MarR/SlyA-like"/>
</dbReference>
<sequence>MAARSVHPAEPRWLSDDEQQAWIAVAYLVLQLPGALDTQLQRDAGVNLFEYLVLSRLSMAPERTLRMSELAELTGGSLSRLSNVIKRLEQRGFVRREPDPGNGRYTNAILSGPGWEKVVAAAPGHAAAVRHLVIDPLDPTQVAALGSIGERLRTHIRGECDGARDRRLAGTDDTADC</sequence>
<dbReference type="InterPro" id="IPR000835">
    <property type="entry name" value="HTH_MarR-typ"/>
</dbReference>
<feature type="domain" description="HTH marR-type" evidence="1">
    <location>
        <begin position="1"/>
        <end position="154"/>
    </location>
</feature>
<evidence type="ECO:0000259" key="1">
    <source>
        <dbReference type="PROSITE" id="PS50995"/>
    </source>
</evidence>
<dbReference type="EMBL" id="CP097463">
    <property type="protein sequence ID" value="WAX55205.1"/>
    <property type="molecule type" value="Genomic_DNA"/>
</dbReference>
<dbReference type="PANTHER" id="PTHR33164:SF99">
    <property type="entry name" value="MARR FAMILY REGULATORY PROTEIN"/>
    <property type="match status" value="1"/>
</dbReference>
<dbReference type="Gene3D" id="1.10.10.10">
    <property type="entry name" value="Winged helix-like DNA-binding domain superfamily/Winged helix DNA-binding domain"/>
    <property type="match status" value="1"/>
</dbReference>
<dbReference type="Proteomes" id="UP001164693">
    <property type="component" value="Chromosome"/>
</dbReference>
<name>A0ABY7JT46_9ACTN</name>
<evidence type="ECO:0000313" key="2">
    <source>
        <dbReference type="EMBL" id="WAX55205.1"/>
    </source>
</evidence>
<dbReference type="PROSITE" id="PS50995">
    <property type="entry name" value="HTH_MARR_2"/>
    <property type="match status" value="1"/>
</dbReference>
<protein>
    <submittedName>
        <fullName evidence="2">MarR family transcriptional regulator</fullName>
    </submittedName>
</protein>